<protein>
    <submittedName>
        <fullName evidence="3">Uncharacterized protein</fullName>
    </submittedName>
</protein>
<organism evidence="3 4">
    <name type="scientific">Caenorhabditis auriculariae</name>
    <dbReference type="NCBI Taxonomy" id="2777116"/>
    <lineage>
        <taxon>Eukaryota</taxon>
        <taxon>Metazoa</taxon>
        <taxon>Ecdysozoa</taxon>
        <taxon>Nematoda</taxon>
        <taxon>Chromadorea</taxon>
        <taxon>Rhabditida</taxon>
        <taxon>Rhabditina</taxon>
        <taxon>Rhabditomorpha</taxon>
        <taxon>Rhabditoidea</taxon>
        <taxon>Rhabditidae</taxon>
        <taxon>Peloderinae</taxon>
        <taxon>Caenorhabditis</taxon>
    </lineage>
</organism>
<gene>
    <name evidence="3" type="ORF">CAUJ_LOCUS4864</name>
</gene>
<sequence>MESSSQEPEEILPSGGLARKSTTEKRNRVVTFAELNPQDLLDGDREKEFRITLPPKYDDVIDAERDVESQRDHSRSLSRYAKVTIFSFFCFALLILFLLLAENNTH</sequence>
<keyword evidence="2" id="KW-0812">Transmembrane</keyword>
<feature type="region of interest" description="Disordered" evidence="1">
    <location>
        <begin position="1"/>
        <end position="24"/>
    </location>
</feature>
<keyword evidence="2" id="KW-0472">Membrane</keyword>
<reference evidence="3" key="1">
    <citation type="submission" date="2020-10" db="EMBL/GenBank/DDBJ databases">
        <authorList>
            <person name="Kikuchi T."/>
        </authorList>
    </citation>
    <scope>NUCLEOTIDE SEQUENCE</scope>
    <source>
        <strain evidence="3">NKZ352</strain>
    </source>
</reference>
<evidence type="ECO:0000313" key="3">
    <source>
        <dbReference type="EMBL" id="CAD6188945.1"/>
    </source>
</evidence>
<feature type="transmembrane region" description="Helical" evidence="2">
    <location>
        <begin position="80"/>
        <end position="101"/>
    </location>
</feature>
<name>A0A8S1H046_9PELO</name>
<evidence type="ECO:0000256" key="2">
    <source>
        <dbReference type="SAM" id="Phobius"/>
    </source>
</evidence>
<evidence type="ECO:0000313" key="4">
    <source>
        <dbReference type="Proteomes" id="UP000835052"/>
    </source>
</evidence>
<proteinExistence type="predicted"/>
<evidence type="ECO:0000256" key="1">
    <source>
        <dbReference type="SAM" id="MobiDB-lite"/>
    </source>
</evidence>
<dbReference type="AlphaFoldDB" id="A0A8S1H046"/>
<keyword evidence="4" id="KW-1185">Reference proteome</keyword>
<keyword evidence="2" id="KW-1133">Transmembrane helix</keyword>
<comment type="caution">
    <text evidence="3">The sequence shown here is derived from an EMBL/GenBank/DDBJ whole genome shotgun (WGS) entry which is preliminary data.</text>
</comment>
<accession>A0A8S1H046</accession>
<dbReference type="Proteomes" id="UP000835052">
    <property type="component" value="Unassembled WGS sequence"/>
</dbReference>
<dbReference type="EMBL" id="CAJGYM010000009">
    <property type="protein sequence ID" value="CAD6188945.1"/>
    <property type="molecule type" value="Genomic_DNA"/>
</dbReference>